<accession>A0A7J7LRI5</accession>
<evidence type="ECO:0000313" key="1">
    <source>
        <dbReference type="EMBL" id="KAF6145227.1"/>
    </source>
</evidence>
<comment type="caution">
    <text evidence="1">The sequence shown here is derived from an EMBL/GenBank/DDBJ whole genome shotgun (WGS) entry which is preliminary data.</text>
</comment>
<dbReference type="Proteomes" id="UP000541444">
    <property type="component" value="Unassembled WGS sequence"/>
</dbReference>
<gene>
    <name evidence="1" type="ORF">GIB67_041422</name>
</gene>
<proteinExistence type="predicted"/>
<keyword evidence="2" id="KW-1185">Reference proteome</keyword>
<protein>
    <submittedName>
        <fullName evidence="1">Uncharacterized protein</fullName>
    </submittedName>
</protein>
<dbReference type="AlphaFoldDB" id="A0A7J7LRI5"/>
<dbReference type="EMBL" id="JACGCM010002082">
    <property type="protein sequence ID" value="KAF6145227.1"/>
    <property type="molecule type" value="Genomic_DNA"/>
</dbReference>
<organism evidence="1 2">
    <name type="scientific">Kingdonia uniflora</name>
    <dbReference type="NCBI Taxonomy" id="39325"/>
    <lineage>
        <taxon>Eukaryota</taxon>
        <taxon>Viridiplantae</taxon>
        <taxon>Streptophyta</taxon>
        <taxon>Embryophyta</taxon>
        <taxon>Tracheophyta</taxon>
        <taxon>Spermatophyta</taxon>
        <taxon>Magnoliopsida</taxon>
        <taxon>Ranunculales</taxon>
        <taxon>Circaeasteraceae</taxon>
        <taxon>Kingdonia</taxon>
    </lineage>
</organism>
<evidence type="ECO:0000313" key="2">
    <source>
        <dbReference type="Proteomes" id="UP000541444"/>
    </source>
</evidence>
<sequence length="70" mass="8078">MVDIKKSNIILNIIRLYLHTKVFIALHSKQSVIEMLLYDAVEYSWDPPAGFDEDDIDCDGDIILKPNKSR</sequence>
<reference evidence="1 2" key="1">
    <citation type="journal article" date="2020" name="IScience">
        <title>Genome Sequencing of the Endangered Kingdonia uniflora (Circaeasteraceae, Ranunculales) Reveals Potential Mechanisms of Evolutionary Specialization.</title>
        <authorList>
            <person name="Sun Y."/>
            <person name="Deng T."/>
            <person name="Zhang A."/>
            <person name="Moore M.J."/>
            <person name="Landis J.B."/>
            <person name="Lin N."/>
            <person name="Zhang H."/>
            <person name="Zhang X."/>
            <person name="Huang J."/>
            <person name="Zhang X."/>
            <person name="Sun H."/>
            <person name="Wang H."/>
        </authorList>
    </citation>
    <scope>NUCLEOTIDE SEQUENCE [LARGE SCALE GENOMIC DNA]</scope>
    <source>
        <strain evidence="1">TB1705</strain>
        <tissue evidence="1">Leaf</tissue>
    </source>
</reference>
<name>A0A7J7LRI5_9MAGN</name>